<evidence type="ECO:0000313" key="2">
    <source>
        <dbReference type="Proteomes" id="UP000250223"/>
    </source>
</evidence>
<dbReference type="Proteomes" id="UP000250223">
    <property type="component" value="Unassembled WGS sequence"/>
</dbReference>
<dbReference type="EMBL" id="UAWC01000024">
    <property type="protein sequence ID" value="SQB35475.1"/>
    <property type="molecule type" value="Genomic_DNA"/>
</dbReference>
<dbReference type="RefSeq" id="WP_111921651.1">
    <property type="nucleotide sequence ID" value="NZ_CP173238.1"/>
</dbReference>
<name>A0A2X2WHF5_CLOCO</name>
<gene>
    <name evidence="1" type="ORF">NCTC13028_01983</name>
</gene>
<evidence type="ECO:0000313" key="1">
    <source>
        <dbReference type="EMBL" id="SQB35475.1"/>
    </source>
</evidence>
<organism evidence="1 2">
    <name type="scientific">Clostridium cochlearium</name>
    <dbReference type="NCBI Taxonomy" id="1494"/>
    <lineage>
        <taxon>Bacteria</taxon>
        <taxon>Bacillati</taxon>
        <taxon>Bacillota</taxon>
        <taxon>Clostridia</taxon>
        <taxon>Eubacteriales</taxon>
        <taxon>Clostridiaceae</taxon>
        <taxon>Clostridium</taxon>
    </lineage>
</organism>
<reference evidence="1 2" key="1">
    <citation type="submission" date="2018-06" db="EMBL/GenBank/DDBJ databases">
        <authorList>
            <consortium name="Pathogen Informatics"/>
            <person name="Doyle S."/>
        </authorList>
    </citation>
    <scope>NUCLEOTIDE SEQUENCE [LARGE SCALE GENOMIC DNA]</scope>
    <source>
        <strain evidence="1 2">NCTC13028</strain>
    </source>
</reference>
<accession>A0A2X2WHF5</accession>
<proteinExistence type="predicted"/>
<dbReference type="AlphaFoldDB" id="A0A2X2WHF5"/>
<sequence length="188" mass="22155">MKKRKVKIIIKFLFVVILSIMALQKINAIENNRELRKNIYKYLQDKNNRIETYYSGVALNNGKSENTCVYFISEVLRKNNYNVPKNMANTESLISFLEQHGWKKKTDYKKLKPGNICFTTDGYGNKNGIPTHTYVFMAWVKEGNYDYAYICDNQAKDYENKIYHIRNIKNVDKANGYSKDAFSFFMEK</sequence>
<protein>
    <submittedName>
        <fullName evidence="1">Protein containing ChW-repeats and cell-adhesion domain</fullName>
    </submittedName>
</protein>